<sequence length="273" mass="28557">MGLSEPLDGLTDGGILPAIGPPQVMRFLSHHIQTSILDPAILPPLLRSVRASLYPNNAPGASTLVAPSSEEELAGLRRRCASAIWALVPKSVGRLYFGSTSLWPGAGSAASCAAGPASVEKASDDNMITSRSGPPDSEKSAYSDNSAALKYPAASETTEDVQESGADGPGKGVEPKGDDATLHARGVANVAGPGTGEKGNDHSESTGETSPCDSSTSEDERILSEIETGILDIFSDPYCNKHLMYGILELVLVRLMPELAENGIIELWEERLS</sequence>
<evidence type="ECO:0000313" key="2">
    <source>
        <dbReference type="EMBL" id="KAI1861603.1"/>
    </source>
</evidence>
<evidence type="ECO:0000256" key="1">
    <source>
        <dbReference type="SAM" id="MobiDB-lite"/>
    </source>
</evidence>
<accession>A0A9P9WG20</accession>
<keyword evidence="3" id="KW-1185">Reference proteome</keyword>
<organism evidence="2 3">
    <name type="scientific">Neoarthrinium moseri</name>
    <dbReference type="NCBI Taxonomy" id="1658444"/>
    <lineage>
        <taxon>Eukaryota</taxon>
        <taxon>Fungi</taxon>
        <taxon>Dikarya</taxon>
        <taxon>Ascomycota</taxon>
        <taxon>Pezizomycotina</taxon>
        <taxon>Sordariomycetes</taxon>
        <taxon>Xylariomycetidae</taxon>
        <taxon>Amphisphaeriales</taxon>
        <taxon>Apiosporaceae</taxon>
        <taxon>Neoarthrinium</taxon>
    </lineage>
</organism>
<evidence type="ECO:0000313" key="3">
    <source>
        <dbReference type="Proteomes" id="UP000829685"/>
    </source>
</evidence>
<feature type="compositionally biased region" description="Polar residues" evidence="1">
    <location>
        <begin position="206"/>
        <end position="215"/>
    </location>
</feature>
<dbReference type="Proteomes" id="UP000829685">
    <property type="component" value="Unassembled WGS sequence"/>
</dbReference>
<dbReference type="AlphaFoldDB" id="A0A9P9WG20"/>
<reference evidence="2" key="1">
    <citation type="submission" date="2021-03" db="EMBL/GenBank/DDBJ databases">
        <title>Revisited historic fungal species revealed as producer of novel bioactive compounds through whole genome sequencing and comparative genomics.</title>
        <authorList>
            <person name="Vignolle G.A."/>
            <person name="Hochenegger N."/>
            <person name="Mach R.L."/>
            <person name="Mach-Aigner A.R."/>
            <person name="Javad Rahimi M."/>
            <person name="Salim K.A."/>
            <person name="Chan C.M."/>
            <person name="Lim L.B.L."/>
            <person name="Cai F."/>
            <person name="Druzhinina I.S."/>
            <person name="U'Ren J.M."/>
            <person name="Derntl C."/>
        </authorList>
    </citation>
    <scope>NUCLEOTIDE SEQUENCE</scope>
    <source>
        <strain evidence="2">TUCIM 5799</strain>
    </source>
</reference>
<proteinExistence type="predicted"/>
<evidence type="ECO:0008006" key="4">
    <source>
        <dbReference type="Google" id="ProtNLM"/>
    </source>
</evidence>
<gene>
    <name evidence="2" type="ORF">JX265_009570</name>
</gene>
<dbReference type="EMBL" id="JAFIMR010000029">
    <property type="protein sequence ID" value="KAI1861603.1"/>
    <property type="molecule type" value="Genomic_DNA"/>
</dbReference>
<comment type="caution">
    <text evidence="2">The sequence shown here is derived from an EMBL/GenBank/DDBJ whole genome shotgun (WGS) entry which is preliminary data.</text>
</comment>
<feature type="compositionally biased region" description="Basic and acidic residues" evidence="1">
    <location>
        <begin position="173"/>
        <end position="182"/>
    </location>
</feature>
<protein>
    <recommendedName>
        <fullName evidence="4">PXA domain-containing protein</fullName>
    </recommendedName>
</protein>
<feature type="region of interest" description="Disordered" evidence="1">
    <location>
        <begin position="119"/>
        <end position="218"/>
    </location>
</feature>
<name>A0A9P9WG20_9PEZI</name>